<dbReference type="InParanoid" id="C3Y5F6"/>
<dbReference type="Gene3D" id="3.40.50.720">
    <property type="entry name" value="NAD(P)-binding Rossmann-like Domain"/>
    <property type="match status" value="1"/>
</dbReference>
<evidence type="ECO:0000259" key="3">
    <source>
        <dbReference type="Pfam" id="PF07993"/>
    </source>
</evidence>
<feature type="region of interest" description="Disordered" evidence="2">
    <location>
        <begin position="1"/>
        <end position="97"/>
    </location>
</feature>
<dbReference type="Pfam" id="PF07993">
    <property type="entry name" value="NAD_binding_4"/>
    <property type="match status" value="1"/>
</dbReference>
<dbReference type="eggNOG" id="KOG1221">
    <property type="taxonomic scope" value="Eukaryota"/>
</dbReference>
<feature type="domain" description="Thioester reductase (TE)" evidence="3">
    <location>
        <begin position="347"/>
        <end position="475"/>
    </location>
</feature>
<dbReference type="InterPro" id="IPR034592">
    <property type="entry name" value="CCDC91"/>
</dbReference>
<dbReference type="EMBL" id="GG666487">
    <property type="protein sequence ID" value="EEN64203.1"/>
    <property type="molecule type" value="Genomic_DNA"/>
</dbReference>
<dbReference type="InterPro" id="IPR036291">
    <property type="entry name" value="NAD(P)-bd_dom_sf"/>
</dbReference>
<dbReference type="CDD" id="cd05236">
    <property type="entry name" value="FAR-N_SDR_e"/>
    <property type="match status" value="1"/>
</dbReference>
<dbReference type="AlphaFoldDB" id="C3Y5F6"/>
<keyword evidence="1" id="KW-0175">Coiled coil</keyword>
<sequence length="578" mass="65226">MADWPSQDPQATASAAVDDDWGDDFGGFEAAEPIQPAMAQPVQQGITATPSIWAQLSTGAVPQVSPGGTANQSPGGVNTDPAQGVPFHDGGSQTPESQELCKTAVLQQQELCEKQLQAALTKETERCEELLQKQHDRLLQQLEEDRGQTEERVQVAIKQQQQKDQEEFEKVLAQEREKSQQAIQEAVKAEQEAGRDALQAALQEERGKSRDLLEEQRAELQGLLQEERDRGRQAVEEAVREERKRAKDVTAAAVEEERQRGREAVSRAVEQAQQEMKLYITEQRKELCKTAVLQQQELCEKQLQAALTKETERCEELLQKQHDRLLQQLEEDRGQTEERVQVAIKQQQQKDQAFVHVSTAYANCDRSYIEEVIYPPPVQPQKLIDALEWMDDTMVTKLTPDLIGKRPNTYTFTKACAEYLLTQEAADLPLSIVRPSIIGASWREPLVIGKGLLRTMRGEYNAYADIIPVDLPANLMIAVAWDTAVSRPENIPVYNSTSGGVNPFRWGEIEGMLVTYFKKYPLDKPFRRPNCAFVSNSFMYQYWQIVSHKGPAYLYDIWLRMIGQKPRSVSSVCPQSGS</sequence>
<reference evidence="4" key="1">
    <citation type="journal article" date="2008" name="Nature">
        <title>The amphioxus genome and the evolution of the chordate karyotype.</title>
        <authorList>
            <consortium name="US DOE Joint Genome Institute (JGI-PGF)"/>
            <person name="Putnam N.H."/>
            <person name="Butts T."/>
            <person name="Ferrier D.E.K."/>
            <person name="Furlong R.F."/>
            <person name="Hellsten U."/>
            <person name="Kawashima T."/>
            <person name="Robinson-Rechavi M."/>
            <person name="Shoguchi E."/>
            <person name="Terry A."/>
            <person name="Yu J.-K."/>
            <person name="Benito-Gutierrez E.L."/>
            <person name="Dubchak I."/>
            <person name="Garcia-Fernandez J."/>
            <person name="Gibson-Brown J.J."/>
            <person name="Grigoriev I.V."/>
            <person name="Horton A.C."/>
            <person name="de Jong P.J."/>
            <person name="Jurka J."/>
            <person name="Kapitonov V.V."/>
            <person name="Kohara Y."/>
            <person name="Kuroki Y."/>
            <person name="Lindquist E."/>
            <person name="Lucas S."/>
            <person name="Osoegawa K."/>
            <person name="Pennacchio L.A."/>
            <person name="Salamov A.A."/>
            <person name="Satou Y."/>
            <person name="Sauka-Spengler T."/>
            <person name="Schmutz J."/>
            <person name="Shin-I T."/>
            <person name="Toyoda A."/>
            <person name="Bronner-Fraser M."/>
            <person name="Fujiyama A."/>
            <person name="Holland L.Z."/>
            <person name="Holland P.W.H."/>
            <person name="Satoh N."/>
            <person name="Rokhsar D.S."/>
        </authorList>
    </citation>
    <scope>NUCLEOTIDE SEQUENCE [LARGE SCALE GENOMIC DNA]</scope>
    <source>
        <strain evidence="4">S238N-H82</strain>
        <tissue evidence="4">Testes</tissue>
    </source>
</reference>
<feature type="compositionally biased region" description="Polar residues" evidence="2">
    <location>
        <begin position="41"/>
        <end position="76"/>
    </location>
</feature>
<organism>
    <name type="scientific">Branchiostoma floridae</name>
    <name type="common">Florida lancelet</name>
    <name type="synonym">Amphioxus</name>
    <dbReference type="NCBI Taxonomy" id="7739"/>
    <lineage>
        <taxon>Eukaryota</taxon>
        <taxon>Metazoa</taxon>
        <taxon>Chordata</taxon>
        <taxon>Cephalochordata</taxon>
        <taxon>Leptocardii</taxon>
        <taxon>Amphioxiformes</taxon>
        <taxon>Branchiostomatidae</taxon>
        <taxon>Branchiostoma</taxon>
    </lineage>
</organism>
<evidence type="ECO:0000256" key="1">
    <source>
        <dbReference type="SAM" id="Coils"/>
    </source>
</evidence>
<dbReference type="InterPro" id="IPR013120">
    <property type="entry name" value="FAR_NAD-bd"/>
</dbReference>
<name>C3Y5F6_BRAFL</name>
<feature type="coiled-coil region" evidence="1">
    <location>
        <begin position="113"/>
        <end position="346"/>
    </location>
</feature>
<gene>
    <name evidence="4" type="ORF">BRAFLDRAFT_90375</name>
</gene>
<dbReference type="STRING" id="7739.C3Y5F6"/>
<accession>C3Y5F6</accession>
<dbReference type="SUPFAM" id="SSF51735">
    <property type="entry name" value="NAD(P)-binding Rossmann-fold domains"/>
    <property type="match status" value="1"/>
</dbReference>
<evidence type="ECO:0000256" key="2">
    <source>
        <dbReference type="SAM" id="MobiDB-lite"/>
    </source>
</evidence>
<dbReference type="PANTHER" id="PTHR35072">
    <property type="entry name" value="COILED-COIL DOMAIN-CONTAINING PROTEIN 91"/>
    <property type="match status" value="1"/>
</dbReference>
<proteinExistence type="predicted"/>
<dbReference type="PANTHER" id="PTHR35072:SF1">
    <property type="entry name" value="COILED-COIL DOMAIN-CONTAINING PROTEIN 91"/>
    <property type="match status" value="1"/>
</dbReference>
<dbReference type="GO" id="GO:0048193">
    <property type="term" value="P:Golgi vesicle transport"/>
    <property type="evidence" value="ECO:0007669"/>
    <property type="project" value="InterPro"/>
</dbReference>
<evidence type="ECO:0000313" key="4">
    <source>
        <dbReference type="EMBL" id="EEN64203.1"/>
    </source>
</evidence>
<protein>
    <recommendedName>
        <fullName evidence="3">Thioester reductase (TE) domain-containing protein</fullName>
    </recommendedName>
</protein>